<evidence type="ECO:0000313" key="6">
    <source>
        <dbReference type="Proteomes" id="UP001139411"/>
    </source>
</evidence>
<name>A0A9X1QAD4_9BACT</name>
<evidence type="ECO:0000313" key="3">
    <source>
        <dbReference type="EMBL" id="MCF2498090.1"/>
    </source>
</evidence>
<evidence type="ECO:0000313" key="4">
    <source>
        <dbReference type="EMBL" id="USJ31677.1"/>
    </source>
</evidence>
<dbReference type="Proteomes" id="UP001139411">
    <property type="component" value="Unassembled WGS sequence"/>
</dbReference>
<dbReference type="RefSeq" id="WP_235164966.1">
    <property type="nucleotide sequence ID" value="NZ_CP098805.1"/>
</dbReference>
<evidence type="ECO:0000256" key="1">
    <source>
        <dbReference type="SAM" id="Phobius"/>
    </source>
</evidence>
<dbReference type="Gene3D" id="3.60.15.10">
    <property type="entry name" value="Ribonuclease Z/Hydroxyacylglutathione hydrolase-like"/>
    <property type="match status" value="1"/>
</dbReference>
<dbReference type="SUPFAM" id="SSF56281">
    <property type="entry name" value="Metallo-hydrolase/oxidoreductase"/>
    <property type="match status" value="1"/>
</dbReference>
<keyword evidence="5" id="KW-1185">Reference proteome</keyword>
<proteinExistence type="predicted"/>
<keyword evidence="1" id="KW-1133">Transmembrane helix</keyword>
<feature type="domain" description="Metallo-beta-lactamase" evidence="2">
    <location>
        <begin position="26"/>
        <end position="237"/>
    </location>
</feature>
<dbReference type="EMBL" id="CP098805">
    <property type="protein sequence ID" value="USJ31677.1"/>
    <property type="molecule type" value="Genomic_DNA"/>
</dbReference>
<dbReference type="AlphaFoldDB" id="A0A9X1QAD4"/>
<dbReference type="EMBL" id="JAKFFV010000004">
    <property type="protein sequence ID" value="MCF2498090.1"/>
    <property type="molecule type" value="Genomic_DNA"/>
</dbReference>
<protein>
    <submittedName>
        <fullName evidence="3">MBL fold metallo-hydrolase</fullName>
    </submittedName>
</protein>
<sequence length="320" mass="35345">MEQITTQEKDAFFKVAEGVWGLTDIMVNVYVVQNKEDQSWVLIDAGLKSAYPKIKKMVTQLFGEGAKPAAIVLTHGHFDHVGSLKKLAEEWDVPVYAHYLELPYLRGKSSYPPPDSSVGGGLMAYMADLYSSSPIDLQDRVSEFPGITADIPFMPEWKYIHTPGHAPGHVSFWREKDKVLIAGDAVVTTKQESATAVLLQKKIISGPPKYFTCNWLKAEDSVDQLASLQPNVLATGHGKPMYGKEMQQQLLELAYYFEEKAVPSTGRYVMSPAITDSEGIVSVPKETAEPYQVLFTVGAVAAAAALGWALFSKYKVQKSY</sequence>
<keyword evidence="1" id="KW-0472">Membrane</keyword>
<dbReference type="SMART" id="SM00849">
    <property type="entry name" value="Lactamase_B"/>
    <property type="match status" value="1"/>
</dbReference>
<dbReference type="PANTHER" id="PTHR42951:SF17">
    <property type="entry name" value="METALLO-BETA-LACTAMASE DOMAIN-CONTAINING PROTEIN"/>
    <property type="match status" value="1"/>
</dbReference>
<dbReference type="PANTHER" id="PTHR42951">
    <property type="entry name" value="METALLO-BETA-LACTAMASE DOMAIN-CONTAINING"/>
    <property type="match status" value="1"/>
</dbReference>
<accession>A0A9X1QAD4</accession>
<keyword evidence="1" id="KW-0812">Transmembrane</keyword>
<dbReference type="InterPro" id="IPR001279">
    <property type="entry name" value="Metallo-B-lactamas"/>
</dbReference>
<dbReference type="Proteomes" id="UP001055420">
    <property type="component" value="Chromosome"/>
</dbReference>
<dbReference type="InterPro" id="IPR036866">
    <property type="entry name" value="RibonucZ/Hydroxyglut_hydro"/>
</dbReference>
<gene>
    <name evidence="3" type="ORF">L0661_07215</name>
    <name evidence="4" type="ORF">NFI80_02835</name>
</gene>
<reference evidence="3" key="1">
    <citation type="submission" date="2022-01" db="EMBL/GenBank/DDBJ databases">
        <title>Novel species in genus Dyadobacter.</title>
        <authorList>
            <person name="Ma C."/>
        </authorList>
    </citation>
    <scope>NUCLEOTIDE SEQUENCE</scope>
    <source>
        <strain evidence="4">CY22</strain>
        <strain evidence="3">CY357</strain>
    </source>
</reference>
<dbReference type="InterPro" id="IPR050855">
    <property type="entry name" value="NDM-1-like"/>
</dbReference>
<evidence type="ECO:0000259" key="2">
    <source>
        <dbReference type="SMART" id="SM00849"/>
    </source>
</evidence>
<organism evidence="3 6">
    <name type="scientific">Dyadobacter chenhuakuii</name>
    <dbReference type="NCBI Taxonomy" id="2909339"/>
    <lineage>
        <taxon>Bacteria</taxon>
        <taxon>Pseudomonadati</taxon>
        <taxon>Bacteroidota</taxon>
        <taxon>Cytophagia</taxon>
        <taxon>Cytophagales</taxon>
        <taxon>Spirosomataceae</taxon>
        <taxon>Dyadobacter</taxon>
    </lineage>
</organism>
<dbReference type="Pfam" id="PF00753">
    <property type="entry name" value="Lactamase_B"/>
    <property type="match status" value="1"/>
</dbReference>
<evidence type="ECO:0000313" key="5">
    <source>
        <dbReference type="Proteomes" id="UP001055420"/>
    </source>
</evidence>
<feature type="transmembrane region" description="Helical" evidence="1">
    <location>
        <begin position="291"/>
        <end position="311"/>
    </location>
</feature>
<dbReference type="CDD" id="cd07721">
    <property type="entry name" value="yflN-like_MBL-fold"/>
    <property type="match status" value="1"/>
</dbReference>